<dbReference type="NCBIfam" id="TIGR01764">
    <property type="entry name" value="excise"/>
    <property type="match status" value="1"/>
</dbReference>
<protein>
    <submittedName>
        <fullName evidence="2">Excisionase family DNA binding protein</fullName>
    </submittedName>
</protein>
<proteinExistence type="predicted"/>
<comment type="caution">
    <text evidence="2">The sequence shown here is derived from an EMBL/GenBank/DDBJ whole genome shotgun (WGS) entry which is preliminary data.</text>
</comment>
<dbReference type="Proteomes" id="UP000536909">
    <property type="component" value="Unassembled WGS sequence"/>
</dbReference>
<name>A0ABR6MU22_9DEIO</name>
<dbReference type="InterPro" id="IPR041657">
    <property type="entry name" value="HTH_17"/>
</dbReference>
<reference evidence="2 3" key="1">
    <citation type="submission" date="2020-08" db="EMBL/GenBank/DDBJ databases">
        <title>Genomic Encyclopedia of Type Strains, Phase IV (KMG-IV): sequencing the most valuable type-strain genomes for metagenomic binning, comparative biology and taxonomic classification.</title>
        <authorList>
            <person name="Goeker M."/>
        </authorList>
    </citation>
    <scope>NUCLEOTIDE SEQUENCE [LARGE SCALE GENOMIC DNA]</scope>
    <source>
        <strain evidence="2 3">DSM 105434</strain>
    </source>
</reference>
<evidence type="ECO:0000259" key="1">
    <source>
        <dbReference type="Pfam" id="PF12728"/>
    </source>
</evidence>
<gene>
    <name evidence="2" type="ORF">HNQ10_002267</name>
</gene>
<dbReference type="Pfam" id="PF12728">
    <property type="entry name" value="HTH_17"/>
    <property type="match status" value="1"/>
</dbReference>
<keyword evidence="3" id="KW-1185">Reference proteome</keyword>
<feature type="domain" description="Helix-turn-helix" evidence="1">
    <location>
        <begin position="21"/>
        <end position="70"/>
    </location>
</feature>
<evidence type="ECO:0000313" key="2">
    <source>
        <dbReference type="EMBL" id="MBB5295438.1"/>
    </source>
</evidence>
<accession>A0ABR6MU22</accession>
<organism evidence="2 3">
    <name type="scientific">Deinococcus metallilatus</name>
    <dbReference type="NCBI Taxonomy" id="1211322"/>
    <lineage>
        <taxon>Bacteria</taxon>
        <taxon>Thermotogati</taxon>
        <taxon>Deinococcota</taxon>
        <taxon>Deinococci</taxon>
        <taxon>Deinococcales</taxon>
        <taxon>Deinococcaceae</taxon>
        <taxon>Deinococcus</taxon>
    </lineage>
</organism>
<evidence type="ECO:0000313" key="3">
    <source>
        <dbReference type="Proteomes" id="UP000536909"/>
    </source>
</evidence>
<dbReference type="EMBL" id="JACHFV010000007">
    <property type="protein sequence ID" value="MBB5295438.1"/>
    <property type="molecule type" value="Genomic_DNA"/>
</dbReference>
<dbReference type="InterPro" id="IPR010093">
    <property type="entry name" value="SinI_DNA-bd"/>
</dbReference>
<sequence length="73" mass="7924">MTMMTTPSSDLPTTVPQDALLLTVKQAAAALQLGTNRVYEMVNAKELPSLRLGGSIRIPRSSLIQWIEDQLAA</sequence>